<feature type="transmembrane region" description="Helical" evidence="1">
    <location>
        <begin position="97"/>
        <end position="118"/>
    </location>
</feature>
<keyword evidence="1" id="KW-0812">Transmembrane</keyword>
<dbReference type="OrthoDB" id="10012768at2"/>
<gene>
    <name evidence="2" type="ORF">E3C22_08240</name>
</gene>
<organism evidence="2 3">
    <name type="scientific">Jiella endophytica</name>
    <dbReference type="NCBI Taxonomy" id="2558362"/>
    <lineage>
        <taxon>Bacteria</taxon>
        <taxon>Pseudomonadati</taxon>
        <taxon>Pseudomonadota</taxon>
        <taxon>Alphaproteobacteria</taxon>
        <taxon>Hyphomicrobiales</taxon>
        <taxon>Aurantimonadaceae</taxon>
        <taxon>Jiella</taxon>
    </lineage>
</organism>
<evidence type="ECO:0000256" key="1">
    <source>
        <dbReference type="SAM" id="Phobius"/>
    </source>
</evidence>
<dbReference type="Proteomes" id="UP000298179">
    <property type="component" value="Unassembled WGS sequence"/>
</dbReference>
<dbReference type="RefSeq" id="WP_134761509.1">
    <property type="nucleotide sequence ID" value="NZ_SOZD01000002.1"/>
</dbReference>
<sequence length="138" mass="14551">MTLLLVLVFFTPLAAVYGRYRARVLLSEGTNLGQRLLRLAPLPTVVLAALIVAVEARSVGPMGTATPSPEPAHGSFVNAALSFVGTILHWIGDLSLILFFLSIPYVIGSMIAAGLLILDARGEITLTPLAVEAEEAAQ</sequence>
<proteinExistence type="predicted"/>
<keyword evidence="1" id="KW-1133">Transmembrane helix</keyword>
<feature type="transmembrane region" description="Helical" evidence="1">
    <location>
        <begin position="72"/>
        <end position="91"/>
    </location>
</feature>
<feature type="transmembrane region" description="Helical" evidence="1">
    <location>
        <begin position="42"/>
        <end position="60"/>
    </location>
</feature>
<evidence type="ECO:0000313" key="3">
    <source>
        <dbReference type="Proteomes" id="UP000298179"/>
    </source>
</evidence>
<reference evidence="2 3" key="1">
    <citation type="submission" date="2019-03" db="EMBL/GenBank/DDBJ databases">
        <title>Jiella endophytica sp. nov., a novel endophytic bacterium isolated from root of Ficus microcarpa Linn. f.</title>
        <authorList>
            <person name="Tuo L."/>
        </authorList>
    </citation>
    <scope>NUCLEOTIDE SEQUENCE [LARGE SCALE GENOMIC DNA]</scope>
    <source>
        <strain evidence="2 3">CBS5Q-3</strain>
    </source>
</reference>
<comment type="caution">
    <text evidence="2">The sequence shown here is derived from an EMBL/GenBank/DDBJ whole genome shotgun (WGS) entry which is preliminary data.</text>
</comment>
<keyword evidence="1" id="KW-0472">Membrane</keyword>
<dbReference type="EMBL" id="SOZD01000002">
    <property type="protein sequence ID" value="TFF25340.1"/>
    <property type="molecule type" value="Genomic_DNA"/>
</dbReference>
<dbReference type="AlphaFoldDB" id="A0A4Y8RQJ3"/>
<name>A0A4Y8RQJ3_9HYPH</name>
<accession>A0A4Y8RQJ3</accession>
<evidence type="ECO:0000313" key="2">
    <source>
        <dbReference type="EMBL" id="TFF25340.1"/>
    </source>
</evidence>
<protein>
    <submittedName>
        <fullName evidence="2">Uncharacterized protein</fullName>
    </submittedName>
</protein>
<keyword evidence="3" id="KW-1185">Reference proteome</keyword>